<dbReference type="Proteomes" id="UP001162972">
    <property type="component" value="Chromosome 3"/>
</dbReference>
<feature type="repeat" description="PPR" evidence="3">
    <location>
        <begin position="288"/>
        <end position="322"/>
    </location>
</feature>
<dbReference type="GO" id="GO:0006396">
    <property type="term" value="P:RNA processing"/>
    <property type="evidence" value="ECO:0007669"/>
    <property type="project" value="TreeGrafter"/>
</dbReference>
<dbReference type="InterPro" id="IPR051114">
    <property type="entry name" value="Mito_RNA_Proc_CCM1"/>
</dbReference>
<gene>
    <name evidence="4" type="ORF">OIU84_004932</name>
</gene>
<dbReference type="Pfam" id="PF13041">
    <property type="entry name" value="PPR_2"/>
    <property type="match status" value="3"/>
</dbReference>
<dbReference type="EMBL" id="JAPFFJ010000012">
    <property type="protein sequence ID" value="KAJ6416227.1"/>
    <property type="molecule type" value="Genomic_DNA"/>
</dbReference>
<dbReference type="EMBL" id="JAPFFJ010000012">
    <property type="protein sequence ID" value="KAJ6416226.1"/>
    <property type="molecule type" value="Genomic_DNA"/>
</dbReference>
<comment type="caution">
    <text evidence="4">The sequence shown here is derived from an EMBL/GenBank/DDBJ whole genome shotgun (WGS) entry which is preliminary data.</text>
</comment>
<sequence>MATRKLLQTFKKTPITASPASLSNSETAQKISKTLIKAGLKPFETTDSSLLSNLDSHITNLVFSNPNVPLHSCLNFFNFLRKTQSFVSHKPDLQSHLSVVFRLFKARRFAEMKRVLTYVAMDSNLRCPVANLVSLVEESGFNNEPNFVEKLCDMLFRVYADCNLFEEGFRVFDYMVSYELKIDDRSCIVFFLALKRCDKMEACLGLFKRMVEFNVEVTVYSLTIVIDGLCKRWRVKRAKDLMIEMASKGIKPNVVTYNTLINAYIKRKDFEGVNEMLRLMEVDKVEYNAATYTLLIDWHGSSGKIDEVERVFEEMREKGIKADIHVYTVVINWNCKIGNTKRAFALFDELAEKGLVASVHTYGALIDGVCKAGEMEAAEILVNEMQTQGLDVNQLIYNTLIDGYCKRGLIEEAFKVQVIMEKKGFENDIYTLNTIADGLRKLNQPEEAKRLVSSQSLLNIIHCKAVQLWYRYLASIYMNQTQLIVMNLSDSSSFMLQCSIAKIPCFYHPYTSCLRKPPKAYRGKAGRCLRSTDRKRGGQATECSSTSRQATGCFRMVIHLSSGEVFCKLICMLCGARMKVL</sequence>
<dbReference type="NCBIfam" id="TIGR00756">
    <property type="entry name" value="PPR"/>
    <property type="match status" value="5"/>
</dbReference>
<dbReference type="GO" id="GO:0003729">
    <property type="term" value="F:mRNA binding"/>
    <property type="evidence" value="ECO:0007669"/>
    <property type="project" value="TreeGrafter"/>
</dbReference>
<feature type="repeat" description="PPR" evidence="3">
    <location>
        <begin position="393"/>
        <end position="427"/>
    </location>
</feature>
<dbReference type="AlphaFoldDB" id="A0AAD6K5J1"/>
<dbReference type="PROSITE" id="PS51375">
    <property type="entry name" value="PPR"/>
    <property type="match status" value="6"/>
</dbReference>
<feature type="repeat" description="PPR" evidence="3">
    <location>
        <begin position="253"/>
        <end position="287"/>
    </location>
</feature>
<accession>A0AAD6K5J1</accession>
<dbReference type="InterPro" id="IPR002885">
    <property type="entry name" value="PPR_rpt"/>
</dbReference>
<name>A0AAD6K5J1_9ROSI</name>
<feature type="repeat" description="PPR" evidence="3">
    <location>
        <begin position="358"/>
        <end position="392"/>
    </location>
</feature>
<evidence type="ECO:0000256" key="3">
    <source>
        <dbReference type="PROSITE-ProRule" id="PRU00708"/>
    </source>
</evidence>
<dbReference type="PANTHER" id="PTHR47934:SF2">
    <property type="entry name" value="OS07G0671200 PROTEIN"/>
    <property type="match status" value="1"/>
</dbReference>
<dbReference type="GO" id="GO:0005739">
    <property type="term" value="C:mitochondrion"/>
    <property type="evidence" value="ECO:0007669"/>
    <property type="project" value="TreeGrafter"/>
</dbReference>
<evidence type="ECO:0008006" key="6">
    <source>
        <dbReference type="Google" id="ProtNLM"/>
    </source>
</evidence>
<dbReference type="Gene3D" id="1.25.40.10">
    <property type="entry name" value="Tetratricopeptide repeat domain"/>
    <property type="match status" value="3"/>
</dbReference>
<evidence type="ECO:0000256" key="2">
    <source>
        <dbReference type="ARBA" id="ARBA00022737"/>
    </source>
</evidence>
<proteinExistence type="inferred from homology"/>
<reference evidence="4" key="1">
    <citation type="submission" date="2022-10" db="EMBL/GenBank/DDBJ databases">
        <authorList>
            <person name="Hyden B.L."/>
            <person name="Feng K."/>
            <person name="Yates T."/>
            <person name="Jawdy S."/>
            <person name="Smart L.B."/>
            <person name="Muchero W."/>
        </authorList>
    </citation>
    <scope>NUCLEOTIDE SEQUENCE</scope>
    <source>
        <tissue evidence="4">Shoot tip</tissue>
    </source>
</reference>
<reference evidence="4 5" key="2">
    <citation type="journal article" date="2023" name="Int. J. Mol. Sci.">
        <title>De Novo Assembly and Annotation of 11 Diverse Shrub Willow (Salix) Genomes Reveals Novel Gene Organization in Sex-Linked Regions.</title>
        <authorList>
            <person name="Hyden B."/>
            <person name="Feng K."/>
            <person name="Yates T.B."/>
            <person name="Jawdy S."/>
            <person name="Cereghino C."/>
            <person name="Smart L.B."/>
            <person name="Muchero W."/>
        </authorList>
    </citation>
    <scope>NUCLEOTIDE SEQUENCE [LARGE SCALE GENOMIC DNA]</scope>
    <source>
        <tissue evidence="4">Shoot tip</tissue>
    </source>
</reference>
<dbReference type="Pfam" id="PF12854">
    <property type="entry name" value="PPR_1"/>
    <property type="match status" value="1"/>
</dbReference>
<evidence type="ECO:0000313" key="4">
    <source>
        <dbReference type="EMBL" id="KAJ6416227.1"/>
    </source>
</evidence>
<feature type="repeat" description="PPR" evidence="3">
    <location>
        <begin position="218"/>
        <end position="252"/>
    </location>
</feature>
<dbReference type="PANTHER" id="PTHR47934">
    <property type="entry name" value="PENTATRICOPEPTIDE REPEAT-CONTAINING PROTEIN PET309, MITOCHONDRIAL"/>
    <property type="match status" value="1"/>
</dbReference>
<comment type="similarity">
    <text evidence="1">Belongs to the PPR family. P subfamily.</text>
</comment>
<dbReference type="Pfam" id="PF01535">
    <property type="entry name" value="PPR"/>
    <property type="match status" value="1"/>
</dbReference>
<evidence type="ECO:0000313" key="5">
    <source>
        <dbReference type="Proteomes" id="UP001162972"/>
    </source>
</evidence>
<protein>
    <recommendedName>
        <fullName evidence="6">Pentatricopeptide repeat-containing protein</fullName>
    </recommendedName>
</protein>
<feature type="repeat" description="PPR" evidence="3">
    <location>
        <begin position="323"/>
        <end position="357"/>
    </location>
</feature>
<keyword evidence="5" id="KW-1185">Reference proteome</keyword>
<dbReference type="GO" id="GO:0007005">
    <property type="term" value="P:mitochondrion organization"/>
    <property type="evidence" value="ECO:0007669"/>
    <property type="project" value="TreeGrafter"/>
</dbReference>
<evidence type="ECO:0000256" key="1">
    <source>
        <dbReference type="ARBA" id="ARBA00007626"/>
    </source>
</evidence>
<organism evidence="4 5">
    <name type="scientific">Salix udensis</name>
    <dbReference type="NCBI Taxonomy" id="889485"/>
    <lineage>
        <taxon>Eukaryota</taxon>
        <taxon>Viridiplantae</taxon>
        <taxon>Streptophyta</taxon>
        <taxon>Embryophyta</taxon>
        <taxon>Tracheophyta</taxon>
        <taxon>Spermatophyta</taxon>
        <taxon>Magnoliopsida</taxon>
        <taxon>eudicotyledons</taxon>
        <taxon>Gunneridae</taxon>
        <taxon>Pentapetalae</taxon>
        <taxon>rosids</taxon>
        <taxon>fabids</taxon>
        <taxon>Malpighiales</taxon>
        <taxon>Salicaceae</taxon>
        <taxon>Saliceae</taxon>
        <taxon>Salix</taxon>
    </lineage>
</organism>
<keyword evidence="2" id="KW-0677">Repeat</keyword>
<dbReference type="InterPro" id="IPR011990">
    <property type="entry name" value="TPR-like_helical_dom_sf"/>
</dbReference>